<dbReference type="PROSITE" id="PS50885">
    <property type="entry name" value="HAMP"/>
    <property type="match status" value="1"/>
</dbReference>
<dbReference type="SMART" id="SM00304">
    <property type="entry name" value="HAMP"/>
    <property type="match status" value="1"/>
</dbReference>
<dbReference type="PANTHER" id="PTHR45436:SF5">
    <property type="entry name" value="SENSOR HISTIDINE KINASE TRCS"/>
    <property type="match status" value="1"/>
</dbReference>
<dbReference type="Proteomes" id="UP001145145">
    <property type="component" value="Unassembled WGS sequence"/>
</dbReference>
<keyword evidence="15" id="KW-1185">Reference proteome</keyword>
<dbReference type="EMBL" id="BSBO01000031">
    <property type="protein sequence ID" value="GLG05563.1"/>
    <property type="molecule type" value="Genomic_DNA"/>
</dbReference>
<accession>A0A9W6C9E4</accession>
<dbReference type="GO" id="GO:0000155">
    <property type="term" value="F:phosphorelay sensor kinase activity"/>
    <property type="evidence" value="ECO:0007669"/>
    <property type="project" value="InterPro"/>
</dbReference>
<evidence type="ECO:0000256" key="8">
    <source>
        <dbReference type="ARBA" id="ARBA00022989"/>
    </source>
</evidence>
<feature type="domain" description="HAMP" evidence="13">
    <location>
        <begin position="174"/>
        <end position="228"/>
    </location>
</feature>
<dbReference type="Gene3D" id="1.10.287.130">
    <property type="match status" value="1"/>
</dbReference>
<dbReference type="InterPro" id="IPR036097">
    <property type="entry name" value="HisK_dim/P_sf"/>
</dbReference>
<keyword evidence="10 11" id="KW-0472">Membrane</keyword>
<evidence type="ECO:0000256" key="4">
    <source>
        <dbReference type="ARBA" id="ARBA00022553"/>
    </source>
</evidence>
<evidence type="ECO:0000313" key="14">
    <source>
        <dbReference type="EMBL" id="GLG05563.1"/>
    </source>
</evidence>
<dbReference type="RefSeq" id="WP_138373430.1">
    <property type="nucleotide sequence ID" value="NZ_BSBO01000031.1"/>
</dbReference>
<organism evidence="14 15">
    <name type="scientific">Sellimonas catena</name>
    <dbReference type="NCBI Taxonomy" id="2994035"/>
    <lineage>
        <taxon>Bacteria</taxon>
        <taxon>Bacillati</taxon>
        <taxon>Bacillota</taxon>
        <taxon>Clostridia</taxon>
        <taxon>Lachnospirales</taxon>
        <taxon>Lachnospiraceae</taxon>
        <taxon>Sellimonas</taxon>
    </lineage>
</organism>
<dbReference type="SUPFAM" id="SSF55874">
    <property type="entry name" value="ATPase domain of HSP90 chaperone/DNA topoisomerase II/histidine kinase"/>
    <property type="match status" value="1"/>
</dbReference>
<dbReference type="Pfam" id="PF02518">
    <property type="entry name" value="HATPase_c"/>
    <property type="match status" value="1"/>
</dbReference>
<dbReference type="CDD" id="cd00082">
    <property type="entry name" value="HisKA"/>
    <property type="match status" value="1"/>
</dbReference>
<dbReference type="Gene3D" id="3.30.565.10">
    <property type="entry name" value="Histidine kinase-like ATPase, C-terminal domain"/>
    <property type="match status" value="1"/>
</dbReference>
<dbReference type="FunFam" id="1.10.287.130:FF:000001">
    <property type="entry name" value="Two-component sensor histidine kinase"/>
    <property type="match status" value="1"/>
</dbReference>
<dbReference type="InterPro" id="IPR005467">
    <property type="entry name" value="His_kinase_dom"/>
</dbReference>
<feature type="transmembrane region" description="Helical" evidence="11">
    <location>
        <begin position="149"/>
        <end position="172"/>
    </location>
</feature>
<evidence type="ECO:0000256" key="6">
    <source>
        <dbReference type="ARBA" id="ARBA00022692"/>
    </source>
</evidence>
<protein>
    <recommendedName>
        <fullName evidence="3">histidine kinase</fullName>
        <ecNumber evidence="3">2.7.13.3</ecNumber>
    </recommendedName>
</protein>
<proteinExistence type="predicted"/>
<sequence>MKRLSLKLKVTLLYSFFMTLLTCAALAILFSLSNQEILASTQNTLKKQVQESMEDVEWEDGSFDLDSDFYDLDGGVYLSLYTETGELLYGRIPYGFDLKPDFSDGQLQTLSDSGRQWYVFDLAHRISGYGLVYIRGISSVTEAESSFRITLRFAMIVLPLLVVLTAVIGYLFTRRTLRPVRRITDTVQEIQTNQDLSRRVELGNGTDEIYQLADTFDQLLDRIERAFRREQQFTSDVSHELRTPITVILAQCDAALADETLNGEHRQQIELIEKKARNMAQIISQLLLLSRADQGRQKLQLETLNLSELTEMVCEEQAILAGEKQIIINTQIEPELYASVDETFYIRMLVNLISNAICYGNEGGHILVSCFRQNGFITGSVEDDGIGISAEDLPHIWDRFYRADTSRSASGHSGLGLSMVKWIIEAHGGTITAESIPGKGTIFTFLLPEEKK</sequence>
<evidence type="ECO:0000256" key="9">
    <source>
        <dbReference type="ARBA" id="ARBA00023012"/>
    </source>
</evidence>
<dbReference type="Pfam" id="PF00672">
    <property type="entry name" value="HAMP"/>
    <property type="match status" value="1"/>
</dbReference>
<gene>
    <name evidence="14" type="ORF">Selli1_27370</name>
</gene>
<evidence type="ECO:0000256" key="2">
    <source>
        <dbReference type="ARBA" id="ARBA00004370"/>
    </source>
</evidence>
<dbReference type="FunFam" id="3.30.565.10:FF:000006">
    <property type="entry name" value="Sensor histidine kinase WalK"/>
    <property type="match status" value="1"/>
</dbReference>
<dbReference type="Pfam" id="PF00512">
    <property type="entry name" value="HisKA"/>
    <property type="match status" value="1"/>
</dbReference>
<dbReference type="PANTHER" id="PTHR45436">
    <property type="entry name" value="SENSOR HISTIDINE KINASE YKOH"/>
    <property type="match status" value="1"/>
</dbReference>
<dbReference type="Gene3D" id="6.10.340.10">
    <property type="match status" value="1"/>
</dbReference>
<dbReference type="CDD" id="cd06225">
    <property type="entry name" value="HAMP"/>
    <property type="match status" value="1"/>
</dbReference>
<dbReference type="PROSITE" id="PS50109">
    <property type="entry name" value="HIS_KIN"/>
    <property type="match status" value="1"/>
</dbReference>
<dbReference type="InterPro" id="IPR036890">
    <property type="entry name" value="HATPase_C_sf"/>
</dbReference>
<dbReference type="SUPFAM" id="SSF158472">
    <property type="entry name" value="HAMP domain-like"/>
    <property type="match status" value="1"/>
</dbReference>
<dbReference type="PRINTS" id="PR00344">
    <property type="entry name" value="BCTRLSENSOR"/>
</dbReference>
<dbReference type="EC" id="2.7.13.3" evidence="3"/>
<keyword evidence="6 11" id="KW-0812">Transmembrane</keyword>
<keyword evidence="7 14" id="KW-0418">Kinase</keyword>
<feature type="transmembrane region" description="Helical" evidence="11">
    <location>
        <begin position="12"/>
        <end position="32"/>
    </location>
</feature>
<dbReference type="AlphaFoldDB" id="A0A9W6C9E4"/>
<feature type="domain" description="Histidine kinase" evidence="12">
    <location>
        <begin position="236"/>
        <end position="451"/>
    </location>
</feature>
<keyword evidence="9" id="KW-0902">Two-component regulatory system</keyword>
<dbReference type="InterPro" id="IPR003660">
    <property type="entry name" value="HAMP_dom"/>
</dbReference>
<dbReference type="CDD" id="cd00075">
    <property type="entry name" value="HATPase"/>
    <property type="match status" value="1"/>
</dbReference>
<comment type="caution">
    <text evidence="14">The sequence shown here is derived from an EMBL/GenBank/DDBJ whole genome shotgun (WGS) entry which is preliminary data.</text>
</comment>
<dbReference type="SMART" id="SM00388">
    <property type="entry name" value="HisKA"/>
    <property type="match status" value="1"/>
</dbReference>
<evidence type="ECO:0000256" key="1">
    <source>
        <dbReference type="ARBA" id="ARBA00000085"/>
    </source>
</evidence>
<dbReference type="InterPro" id="IPR003594">
    <property type="entry name" value="HATPase_dom"/>
</dbReference>
<evidence type="ECO:0000256" key="7">
    <source>
        <dbReference type="ARBA" id="ARBA00022777"/>
    </source>
</evidence>
<reference evidence="14 15" key="1">
    <citation type="journal article" date="2023" name="Int. J. Syst. Evol. Microbiol.">
        <title>Sellimonas catena sp. nov., isolated from human faeces.</title>
        <authorList>
            <person name="Hisatomi A."/>
            <person name="Ohkuma M."/>
            <person name="Sakamoto M."/>
        </authorList>
    </citation>
    <scope>NUCLEOTIDE SEQUENCE [LARGE SCALE GENOMIC DNA]</scope>
    <source>
        <strain evidence="14 15">12EGH17</strain>
    </source>
</reference>
<dbReference type="InterPro" id="IPR004358">
    <property type="entry name" value="Sig_transdc_His_kin-like_C"/>
</dbReference>
<evidence type="ECO:0000259" key="12">
    <source>
        <dbReference type="PROSITE" id="PS50109"/>
    </source>
</evidence>
<keyword evidence="8 11" id="KW-1133">Transmembrane helix</keyword>
<keyword evidence="5" id="KW-0808">Transferase</keyword>
<dbReference type="InterPro" id="IPR003661">
    <property type="entry name" value="HisK_dim/P_dom"/>
</dbReference>
<dbReference type="SUPFAM" id="SSF47384">
    <property type="entry name" value="Homodimeric domain of signal transducing histidine kinase"/>
    <property type="match status" value="1"/>
</dbReference>
<evidence type="ECO:0000256" key="10">
    <source>
        <dbReference type="ARBA" id="ARBA00023136"/>
    </source>
</evidence>
<dbReference type="SMART" id="SM00387">
    <property type="entry name" value="HATPase_c"/>
    <property type="match status" value="1"/>
</dbReference>
<name>A0A9W6C9E4_9FIRM</name>
<evidence type="ECO:0000256" key="5">
    <source>
        <dbReference type="ARBA" id="ARBA00022679"/>
    </source>
</evidence>
<comment type="catalytic activity">
    <reaction evidence="1">
        <text>ATP + protein L-histidine = ADP + protein N-phospho-L-histidine.</text>
        <dbReference type="EC" id="2.7.13.3"/>
    </reaction>
</comment>
<evidence type="ECO:0000259" key="13">
    <source>
        <dbReference type="PROSITE" id="PS50885"/>
    </source>
</evidence>
<evidence type="ECO:0000256" key="3">
    <source>
        <dbReference type="ARBA" id="ARBA00012438"/>
    </source>
</evidence>
<evidence type="ECO:0000256" key="11">
    <source>
        <dbReference type="SAM" id="Phobius"/>
    </source>
</evidence>
<comment type="subcellular location">
    <subcellularLocation>
        <location evidence="2">Membrane</location>
    </subcellularLocation>
</comment>
<evidence type="ECO:0000313" key="15">
    <source>
        <dbReference type="Proteomes" id="UP001145145"/>
    </source>
</evidence>
<dbReference type="GO" id="GO:0005886">
    <property type="term" value="C:plasma membrane"/>
    <property type="evidence" value="ECO:0007669"/>
    <property type="project" value="TreeGrafter"/>
</dbReference>
<dbReference type="InterPro" id="IPR050428">
    <property type="entry name" value="TCS_sensor_his_kinase"/>
</dbReference>
<keyword evidence="4" id="KW-0597">Phosphoprotein</keyword>